<dbReference type="AlphaFoldDB" id="A0A401GMK2"/>
<keyword evidence="2" id="KW-1185">Reference proteome</keyword>
<reference evidence="1 2" key="1">
    <citation type="journal article" date="2018" name="Sci. Rep.">
        <title>Genome sequence of the cauliflower mushroom Sparassis crispa (Hanabiratake) and its association with beneficial usage.</title>
        <authorList>
            <person name="Kiyama R."/>
            <person name="Furutani Y."/>
            <person name="Kawaguchi K."/>
            <person name="Nakanishi T."/>
        </authorList>
    </citation>
    <scope>NUCLEOTIDE SEQUENCE [LARGE SCALE GENOMIC DNA]</scope>
</reference>
<dbReference type="EMBL" id="BFAD01000005">
    <property type="protein sequence ID" value="GBE83443.1"/>
    <property type="molecule type" value="Genomic_DNA"/>
</dbReference>
<organism evidence="1 2">
    <name type="scientific">Sparassis crispa</name>
    <dbReference type="NCBI Taxonomy" id="139825"/>
    <lineage>
        <taxon>Eukaryota</taxon>
        <taxon>Fungi</taxon>
        <taxon>Dikarya</taxon>
        <taxon>Basidiomycota</taxon>
        <taxon>Agaricomycotina</taxon>
        <taxon>Agaricomycetes</taxon>
        <taxon>Polyporales</taxon>
        <taxon>Sparassidaceae</taxon>
        <taxon>Sparassis</taxon>
    </lineage>
</organism>
<gene>
    <name evidence="1" type="ORF">SCP_0504920</name>
</gene>
<evidence type="ECO:0000313" key="1">
    <source>
        <dbReference type="EMBL" id="GBE83443.1"/>
    </source>
</evidence>
<protein>
    <submittedName>
        <fullName evidence="1">Uncharacterized protein</fullName>
    </submittedName>
</protein>
<dbReference type="Proteomes" id="UP000287166">
    <property type="component" value="Unassembled WGS sequence"/>
</dbReference>
<dbReference type="InParanoid" id="A0A401GMK2"/>
<proteinExistence type="predicted"/>
<name>A0A401GMK2_9APHY</name>
<dbReference type="GeneID" id="38780360"/>
<dbReference type="RefSeq" id="XP_027614356.1">
    <property type="nucleotide sequence ID" value="XM_027758555.1"/>
</dbReference>
<comment type="caution">
    <text evidence="1">The sequence shown here is derived from an EMBL/GenBank/DDBJ whole genome shotgun (WGS) entry which is preliminary data.</text>
</comment>
<evidence type="ECO:0000313" key="2">
    <source>
        <dbReference type="Proteomes" id="UP000287166"/>
    </source>
</evidence>
<accession>A0A401GMK2</accession>
<sequence>MRDASEREAAERLIHAVGDGLKHLQIDFANDEHAQSFVESQCLLTCAGLESLGLSSHMCKGDTTSQMIALLLQPPSSRHLQRLTLLATHYLANGTVDFDHLRRIDTILAQDKLQMVELFVHLIPPASHAEQSIRTETQLGQEMASLLPTLFRRGVQITIKMHYRYGSYGQQYSSPE</sequence>